<dbReference type="PANTHER" id="PTHR34463:SF11">
    <property type="entry name" value="GLYCINE-RICH PROTEIN LIKE"/>
    <property type="match status" value="1"/>
</dbReference>
<keyword evidence="1" id="KW-0472">Membrane</keyword>
<dbReference type="PANTHER" id="PTHR34463">
    <property type="entry name" value="GLYCINE-RICH PROTEIN"/>
    <property type="match status" value="1"/>
</dbReference>
<organism evidence="3">
    <name type="scientific">Onobrychis viciifolia</name>
    <name type="common">Common sainfoin</name>
    <dbReference type="NCBI Taxonomy" id="3882"/>
    <lineage>
        <taxon>Eukaryota</taxon>
        <taxon>Viridiplantae</taxon>
        <taxon>Streptophyta</taxon>
        <taxon>Embryophyta</taxon>
        <taxon>Tracheophyta</taxon>
        <taxon>Spermatophyta</taxon>
        <taxon>Magnoliopsida</taxon>
        <taxon>eudicotyledons</taxon>
        <taxon>Gunneridae</taxon>
        <taxon>Pentapetalae</taxon>
        <taxon>rosids</taxon>
        <taxon>fabids</taxon>
        <taxon>Fabales</taxon>
        <taxon>Fabaceae</taxon>
        <taxon>Papilionoideae</taxon>
        <taxon>50 kb inversion clade</taxon>
        <taxon>NPAAA clade</taxon>
        <taxon>Hologalegina</taxon>
        <taxon>IRL clade</taxon>
        <taxon>Hedysareae</taxon>
        <taxon>Onobrychis</taxon>
    </lineage>
</organism>
<dbReference type="EMBL" id="AF027686">
    <property type="protein sequence ID" value="AAB82000.1"/>
    <property type="molecule type" value="mRNA"/>
</dbReference>
<dbReference type="PIR" id="T08002">
    <property type="entry name" value="T08002"/>
</dbReference>
<name>O22600_ONOVI</name>
<proteinExistence type="evidence at transcript level"/>
<feature type="transmembrane region" description="Helical" evidence="1">
    <location>
        <begin position="117"/>
        <end position="136"/>
    </location>
</feature>
<accession>O22600</accession>
<protein>
    <submittedName>
        <fullName evidence="3">Glycine-rich protein</fullName>
    </submittedName>
</protein>
<keyword evidence="1" id="KW-1133">Transmembrane helix</keyword>
<keyword evidence="2" id="KW-0732">Signal</keyword>
<evidence type="ECO:0000256" key="1">
    <source>
        <dbReference type="SAM" id="Phobius"/>
    </source>
</evidence>
<feature type="chain" id="PRO_5004157823" evidence="2">
    <location>
        <begin position="24"/>
        <end position="151"/>
    </location>
</feature>
<evidence type="ECO:0000256" key="2">
    <source>
        <dbReference type="SAM" id="SignalP"/>
    </source>
</evidence>
<feature type="signal peptide" evidence="2">
    <location>
        <begin position="1"/>
        <end position="23"/>
    </location>
</feature>
<keyword evidence="1" id="KW-0812">Transmembrane</keyword>
<sequence>MGKQGYCMCFFLVLSLAVAATTARNVPSDAGLNDQKNFLTYGGVGGYSGIGANGMPFGGVGAGMGAGGGGLGAGVGGFGGLGGGGVGGGAGAGLGGGSAGGGFLPFPRGGRSIFNNVHAWHGTSVLFLLIICFFVLKKKILYAFVCHLAIS</sequence>
<reference evidence="3" key="1">
    <citation type="submission" date="1997-10" db="EMBL/GenBank/DDBJ databases">
        <title>A cDNA coding for a glycine-rich protein from Onobrychis viciifolia.</title>
        <authorList>
            <person name="Joseph R.G."/>
        </authorList>
    </citation>
    <scope>NUCLEOTIDE SEQUENCE</scope>
    <source>
        <tissue evidence="3">Leaf</tissue>
    </source>
</reference>
<evidence type="ECO:0000313" key="3">
    <source>
        <dbReference type="EMBL" id="AAB82000.1"/>
    </source>
</evidence>
<dbReference type="AlphaFoldDB" id="O22600"/>